<dbReference type="InterPro" id="IPR051532">
    <property type="entry name" value="Ester_Hydrolysis_Enzymes"/>
</dbReference>
<protein>
    <submittedName>
        <fullName evidence="2">Arylesterase</fullName>
    </submittedName>
</protein>
<organism evidence="2 3">
    <name type="scientific">Frigidibacter albus</name>
    <dbReference type="NCBI Taxonomy" id="1465486"/>
    <lineage>
        <taxon>Bacteria</taxon>
        <taxon>Pseudomonadati</taxon>
        <taxon>Pseudomonadota</taxon>
        <taxon>Alphaproteobacteria</taxon>
        <taxon>Rhodobacterales</taxon>
        <taxon>Paracoccaceae</taxon>
        <taxon>Frigidibacter</taxon>
    </lineage>
</organism>
<dbReference type="AlphaFoldDB" id="A0A6L8VJY5"/>
<evidence type="ECO:0000313" key="2">
    <source>
        <dbReference type="EMBL" id="MZQ90513.1"/>
    </source>
</evidence>
<dbReference type="Gene3D" id="3.40.50.1110">
    <property type="entry name" value="SGNH hydrolase"/>
    <property type="match status" value="1"/>
</dbReference>
<evidence type="ECO:0000313" key="3">
    <source>
        <dbReference type="Proteomes" id="UP000477083"/>
    </source>
</evidence>
<dbReference type="SUPFAM" id="SSF52266">
    <property type="entry name" value="SGNH hydrolase"/>
    <property type="match status" value="1"/>
</dbReference>
<dbReference type="CDD" id="cd01822">
    <property type="entry name" value="Lysophospholipase_L1_like"/>
    <property type="match status" value="1"/>
</dbReference>
<sequence length="264" mass="26880">MPRSTSTGPALPASVSRASSSARTVSPASPWVSRIWSALCLPLMAYGAAARLRNLAVAASLLALPVAAPAAADPLTLVALGDSLTQGYGLPQEQGFVPQLQAWLQENGAEVTVVNAGVSGDTSAGGLARLGWTLEGGADAMIVALGGNDLLRGLDPAETRANIDAILSEASAKDLPVLLIGLPAPGNYGADYKADFDAIWPELAQQYGALLVPNMLAGLSDMPVDQRGGLVQPDGLHPSADGVNVMVETLGPEVLKLLAMAQAG</sequence>
<dbReference type="OrthoDB" id="9786188at2"/>
<comment type="caution">
    <text evidence="2">The sequence shown here is derived from an EMBL/GenBank/DDBJ whole genome shotgun (WGS) entry which is preliminary data.</text>
</comment>
<dbReference type="PANTHER" id="PTHR30383:SF24">
    <property type="entry name" value="THIOESTERASE 1_PROTEASE 1_LYSOPHOSPHOLIPASE L1"/>
    <property type="match status" value="1"/>
</dbReference>
<gene>
    <name evidence="2" type="ORF">GS660_15560</name>
</gene>
<dbReference type="InterPro" id="IPR013830">
    <property type="entry name" value="SGNH_hydro"/>
</dbReference>
<evidence type="ECO:0000259" key="1">
    <source>
        <dbReference type="Pfam" id="PF13472"/>
    </source>
</evidence>
<accession>A0A6L8VJY5</accession>
<dbReference type="PANTHER" id="PTHR30383">
    <property type="entry name" value="THIOESTERASE 1/PROTEASE 1/LYSOPHOSPHOLIPASE L1"/>
    <property type="match status" value="1"/>
</dbReference>
<dbReference type="EMBL" id="WWNR01000010">
    <property type="protein sequence ID" value="MZQ90513.1"/>
    <property type="molecule type" value="Genomic_DNA"/>
</dbReference>
<dbReference type="GO" id="GO:0004622">
    <property type="term" value="F:phosphatidylcholine lysophospholipase activity"/>
    <property type="evidence" value="ECO:0007669"/>
    <property type="project" value="TreeGrafter"/>
</dbReference>
<feature type="domain" description="SGNH hydrolase-type esterase" evidence="1">
    <location>
        <begin position="79"/>
        <end position="242"/>
    </location>
</feature>
<reference evidence="2 3" key="1">
    <citation type="submission" date="2020-01" db="EMBL/GenBank/DDBJ databases">
        <title>Frigidibacter albus SP32T (=CGMCC 1.13995T).</title>
        <authorList>
            <person name="Liao X."/>
        </authorList>
    </citation>
    <scope>NUCLEOTIDE SEQUENCE [LARGE SCALE GENOMIC DNA]</scope>
    <source>
        <strain evidence="2 3">SP32</strain>
    </source>
</reference>
<dbReference type="Proteomes" id="UP000477083">
    <property type="component" value="Unassembled WGS sequence"/>
</dbReference>
<name>A0A6L8VJY5_9RHOB</name>
<proteinExistence type="predicted"/>
<dbReference type="InterPro" id="IPR036514">
    <property type="entry name" value="SGNH_hydro_sf"/>
</dbReference>
<keyword evidence="3" id="KW-1185">Reference proteome</keyword>
<dbReference type="Pfam" id="PF13472">
    <property type="entry name" value="Lipase_GDSL_2"/>
    <property type="match status" value="1"/>
</dbReference>